<protein>
    <submittedName>
        <fullName evidence="9">Preprotein translocase SecE subunit</fullName>
    </submittedName>
</protein>
<dbReference type="GO" id="GO:0016020">
    <property type="term" value="C:membrane"/>
    <property type="evidence" value="ECO:0007669"/>
    <property type="project" value="UniProtKB-SubCell"/>
</dbReference>
<comment type="caution">
    <text evidence="9">The sequence shown here is derived from an EMBL/GenBank/DDBJ whole genome shotgun (WGS) entry which is preliminary data.</text>
</comment>
<dbReference type="InterPro" id="IPR005807">
    <property type="entry name" value="SecE_bac"/>
</dbReference>
<evidence type="ECO:0000256" key="7">
    <source>
        <dbReference type="ARBA" id="ARBA00023136"/>
    </source>
</evidence>
<keyword evidence="5 8" id="KW-1133">Transmembrane helix</keyword>
<evidence type="ECO:0000256" key="2">
    <source>
        <dbReference type="ARBA" id="ARBA00022448"/>
    </source>
</evidence>
<dbReference type="GeneID" id="73796807"/>
<dbReference type="Proteomes" id="UP000295773">
    <property type="component" value="Unassembled WGS sequence"/>
</dbReference>
<evidence type="ECO:0000313" key="9">
    <source>
        <dbReference type="EMBL" id="TCU54749.1"/>
    </source>
</evidence>
<organism evidence="9 10">
    <name type="scientific">Longicatena caecimuris</name>
    <dbReference type="NCBI Taxonomy" id="1796635"/>
    <lineage>
        <taxon>Bacteria</taxon>
        <taxon>Bacillati</taxon>
        <taxon>Bacillota</taxon>
        <taxon>Erysipelotrichia</taxon>
        <taxon>Erysipelotrichales</taxon>
        <taxon>Erysipelotrichaceae</taxon>
        <taxon>Longicatena</taxon>
    </lineage>
</organism>
<dbReference type="RefSeq" id="WP_008690621.1">
    <property type="nucleotide sequence ID" value="NZ_AP024510.1"/>
</dbReference>
<evidence type="ECO:0000256" key="1">
    <source>
        <dbReference type="ARBA" id="ARBA00004370"/>
    </source>
</evidence>
<feature type="transmembrane region" description="Helical" evidence="8">
    <location>
        <begin position="31"/>
        <end position="53"/>
    </location>
</feature>
<dbReference type="InterPro" id="IPR038379">
    <property type="entry name" value="SecE_sf"/>
</dbReference>
<dbReference type="GO" id="GO:0006605">
    <property type="term" value="P:protein targeting"/>
    <property type="evidence" value="ECO:0007669"/>
    <property type="project" value="InterPro"/>
</dbReference>
<dbReference type="GO" id="GO:0006886">
    <property type="term" value="P:intracellular protein transport"/>
    <property type="evidence" value="ECO:0007669"/>
    <property type="project" value="InterPro"/>
</dbReference>
<dbReference type="GO" id="GO:0008320">
    <property type="term" value="F:protein transmembrane transporter activity"/>
    <property type="evidence" value="ECO:0007669"/>
    <property type="project" value="InterPro"/>
</dbReference>
<reference evidence="9 10" key="1">
    <citation type="submission" date="2019-03" db="EMBL/GenBank/DDBJ databases">
        <title>Genomic Encyclopedia of Type Strains, Phase IV (KMG-IV): sequencing the most valuable type-strain genomes for metagenomic binning, comparative biology and taxonomic classification.</title>
        <authorList>
            <person name="Goeker M."/>
        </authorList>
    </citation>
    <scope>NUCLEOTIDE SEQUENCE [LARGE SCALE GENOMIC DNA]</scope>
    <source>
        <strain evidence="9 10">DSM 29481</strain>
    </source>
</reference>
<proteinExistence type="predicted"/>
<dbReference type="GO" id="GO:0009306">
    <property type="term" value="P:protein secretion"/>
    <property type="evidence" value="ECO:0007669"/>
    <property type="project" value="InterPro"/>
</dbReference>
<evidence type="ECO:0000256" key="6">
    <source>
        <dbReference type="ARBA" id="ARBA00023010"/>
    </source>
</evidence>
<dbReference type="NCBIfam" id="TIGR00964">
    <property type="entry name" value="secE_bact"/>
    <property type="match status" value="1"/>
</dbReference>
<comment type="subcellular location">
    <subcellularLocation>
        <location evidence="1">Membrane</location>
    </subcellularLocation>
</comment>
<evidence type="ECO:0000256" key="8">
    <source>
        <dbReference type="SAM" id="Phobius"/>
    </source>
</evidence>
<dbReference type="AlphaFoldDB" id="A0A4R3T1E0"/>
<sequence length="58" mass="6498">MKWFSINGILTEMKRIRWPKGKDLAKDSATVIAFTAVLGLFFFLCQVASSGFLKLIGM</sequence>
<dbReference type="Gene3D" id="1.20.5.1030">
    <property type="entry name" value="Preprotein translocase secy subunit"/>
    <property type="match status" value="1"/>
</dbReference>
<keyword evidence="2" id="KW-0813">Transport</keyword>
<evidence type="ECO:0000256" key="3">
    <source>
        <dbReference type="ARBA" id="ARBA00022692"/>
    </source>
</evidence>
<gene>
    <name evidence="9" type="ORF">EDD61_12340</name>
</gene>
<keyword evidence="6" id="KW-0811">Translocation</keyword>
<keyword evidence="3 8" id="KW-0812">Transmembrane</keyword>
<accession>A0A4R3T1E0</accession>
<keyword evidence="10" id="KW-1185">Reference proteome</keyword>
<dbReference type="InterPro" id="IPR001901">
    <property type="entry name" value="Translocase_SecE/Sec61-g"/>
</dbReference>
<evidence type="ECO:0000256" key="4">
    <source>
        <dbReference type="ARBA" id="ARBA00022927"/>
    </source>
</evidence>
<name>A0A4R3T1E0_9FIRM</name>
<evidence type="ECO:0000256" key="5">
    <source>
        <dbReference type="ARBA" id="ARBA00022989"/>
    </source>
</evidence>
<dbReference type="EMBL" id="SMBP01000023">
    <property type="protein sequence ID" value="TCU54749.1"/>
    <property type="molecule type" value="Genomic_DNA"/>
</dbReference>
<keyword evidence="7 8" id="KW-0472">Membrane</keyword>
<keyword evidence="4" id="KW-0653">Protein transport</keyword>
<evidence type="ECO:0000313" key="10">
    <source>
        <dbReference type="Proteomes" id="UP000295773"/>
    </source>
</evidence>
<dbReference type="Pfam" id="PF00584">
    <property type="entry name" value="SecE"/>
    <property type="match status" value="1"/>
</dbReference>